<gene>
    <name evidence="2" type="ORF">CWM47_11055</name>
</gene>
<keyword evidence="1" id="KW-1133">Transmembrane helix</keyword>
<sequence length="132" mass="15676">MTRYHTNDLKQQIERILRWEQSSHWRPRDFVHLSELVFSHTQRHVDAQELELFWLSSAVPSETSLDTLAIFIDYTDWDDFCSRNSYGVVEVDEETSILHAPMWEIPVRWVIAICWFSVIASVVIGVLLVWKR</sequence>
<evidence type="ECO:0000256" key="1">
    <source>
        <dbReference type="SAM" id="Phobius"/>
    </source>
</evidence>
<dbReference type="EMBL" id="CP025096">
    <property type="protein sequence ID" value="AUD02315.1"/>
    <property type="molecule type" value="Genomic_DNA"/>
</dbReference>
<keyword evidence="1" id="KW-0812">Transmembrane</keyword>
<dbReference type="KEGG" id="spir:CWM47_11055"/>
<organism evidence="2 3">
    <name type="scientific">Spirosoma pollinicola</name>
    <dbReference type="NCBI Taxonomy" id="2057025"/>
    <lineage>
        <taxon>Bacteria</taxon>
        <taxon>Pseudomonadati</taxon>
        <taxon>Bacteroidota</taxon>
        <taxon>Cytophagia</taxon>
        <taxon>Cytophagales</taxon>
        <taxon>Cytophagaceae</taxon>
        <taxon>Spirosoma</taxon>
    </lineage>
</organism>
<reference evidence="2 3" key="1">
    <citation type="submission" date="2017-11" db="EMBL/GenBank/DDBJ databases">
        <title>Taxonomic description and genome sequences of Spirosoma HA7 sp. nov., isolated from pollen microhabitat of Corylus avellana.</title>
        <authorList>
            <person name="Ambika Manirajan B."/>
            <person name="Suarez C."/>
            <person name="Ratering S."/>
            <person name="Geissler-Plaum R."/>
            <person name="Cardinale M."/>
            <person name="Sylvia S."/>
        </authorList>
    </citation>
    <scope>NUCLEOTIDE SEQUENCE [LARGE SCALE GENOMIC DNA]</scope>
    <source>
        <strain evidence="2 3">HA7</strain>
    </source>
</reference>
<name>A0A2K8YXF9_9BACT</name>
<evidence type="ECO:0000313" key="3">
    <source>
        <dbReference type="Proteomes" id="UP000232883"/>
    </source>
</evidence>
<protein>
    <submittedName>
        <fullName evidence="2">Uncharacterized protein</fullName>
    </submittedName>
</protein>
<evidence type="ECO:0000313" key="2">
    <source>
        <dbReference type="EMBL" id="AUD02315.1"/>
    </source>
</evidence>
<dbReference type="RefSeq" id="WP_100988033.1">
    <property type="nucleotide sequence ID" value="NZ_CP025096.1"/>
</dbReference>
<accession>A0A2K8YXF9</accession>
<dbReference type="AlphaFoldDB" id="A0A2K8YXF9"/>
<dbReference type="Proteomes" id="UP000232883">
    <property type="component" value="Chromosome"/>
</dbReference>
<dbReference type="OrthoDB" id="956377at2"/>
<keyword evidence="3" id="KW-1185">Reference proteome</keyword>
<feature type="transmembrane region" description="Helical" evidence="1">
    <location>
        <begin position="109"/>
        <end position="130"/>
    </location>
</feature>
<keyword evidence="1" id="KW-0472">Membrane</keyword>
<proteinExistence type="predicted"/>